<dbReference type="RefSeq" id="WP_215532932.1">
    <property type="nucleotide sequence ID" value="NZ_AP023321.1"/>
</dbReference>
<evidence type="ECO:0000313" key="4">
    <source>
        <dbReference type="Proteomes" id="UP000593890"/>
    </source>
</evidence>
<dbReference type="Proteomes" id="UP000593890">
    <property type="component" value="Chromosome"/>
</dbReference>
<evidence type="ECO:0000259" key="1">
    <source>
        <dbReference type="Pfam" id="PF05709"/>
    </source>
</evidence>
<evidence type="ECO:0000259" key="2">
    <source>
        <dbReference type="Pfam" id="PF22768"/>
    </source>
</evidence>
<proteinExistence type="predicted"/>
<dbReference type="Pfam" id="PF05709">
    <property type="entry name" value="Sipho_tail"/>
    <property type="match status" value="1"/>
</dbReference>
<feature type="domain" description="Siphovirus-type tail component C-terminal" evidence="2">
    <location>
        <begin position="177"/>
        <end position="282"/>
    </location>
</feature>
<dbReference type="Gene3D" id="2.60.120.860">
    <property type="match status" value="1"/>
</dbReference>
<dbReference type="InterPro" id="IPR008841">
    <property type="entry name" value="Siphovirus-type_tail_N"/>
</dbReference>
<feature type="domain" description="Siphovirus-type tail component RIFT-related" evidence="1">
    <location>
        <begin position="13"/>
        <end position="123"/>
    </location>
</feature>
<evidence type="ECO:0008006" key="5">
    <source>
        <dbReference type="Google" id="ProtNLM"/>
    </source>
</evidence>
<dbReference type="KEGG" id="sman:C12CBH8_14910"/>
<dbReference type="Pfam" id="PF22768">
    <property type="entry name" value="SPP1_Dit"/>
    <property type="match status" value="1"/>
</dbReference>
<accession>A0A7I8D4Z1</accession>
<sequence length="285" mass="31921">MSIRRKIICENSKGQRITIGYQKPYWLTSVDGIGSPQFTVYTSKGAYQDGEIYTGTTAEKRNILLSIGICGNFVDNWDYLCSVLRPNDKGTLYYFHGNTVRKINYYLESLSLADSNTVVKAVTASLICPNPFFEALEEQQADLSTWRGNITFPLRLHNPFTVGQKVNSLITNVYNPGDVAVGMKVRMVANASVSNPSLLNVDTGETMRISVDMGIGDQIIVTTHMGNKEVALIRNGQQTEINQYWDYTSTWIQLREGDNVLKYDAESGADNLSVSIYFTPAYWEV</sequence>
<protein>
    <recommendedName>
        <fullName evidence="5">Phage tail family protein</fullName>
    </recommendedName>
</protein>
<organism evidence="3 4">
    <name type="scientific">Solibaculum mannosilyticum</name>
    <dbReference type="NCBI Taxonomy" id="2780922"/>
    <lineage>
        <taxon>Bacteria</taxon>
        <taxon>Bacillati</taxon>
        <taxon>Bacillota</taxon>
        <taxon>Clostridia</taxon>
        <taxon>Eubacteriales</taxon>
        <taxon>Oscillospiraceae</taxon>
        <taxon>Solibaculum</taxon>
    </lineage>
</organism>
<dbReference type="InterPro" id="IPR054738">
    <property type="entry name" value="Siphovirus-type_tail_C"/>
</dbReference>
<keyword evidence="4" id="KW-1185">Reference proteome</keyword>
<dbReference type="AlphaFoldDB" id="A0A7I8D4Z1"/>
<name>A0A7I8D4Z1_9FIRM</name>
<dbReference type="EMBL" id="AP023321">
    <property type="protein sequence ID" value="BCI60852.1"/>
    <property type="molecule type" value="Genomic_DNA"/>
</dbReference>
<evidence type="ECO:0000313" key="3">
    <source>
        <dbReference type="EMBL" id="BCI60852.1"/>
    </source>
</evidence>
<reference evidence="4" key="1">
    <citation type="submission" date="2020-07" db="EMBL/GenBank/DDBJ databases">
        <title>Complete genome sequencing of Clostridia bacterium strain 12CBH8.</title>
        <authorList>
            <person name="Sakamoto M."/>
            <person name="Murakami T."/>
            <person name="Mori H."/>
        </authorList>
    </citation>
    <scope>NUCLEOTIDE SEQUENCE [LARGE SCALE GENOMIC DNA]</scope>
    <source>
        <strain evidence="4">12CBH8</strain>
    </source>
</reference>
<gene>
    <name evidence="3" type="ORF">C12CBH8_14910</name>
</gene>